<evidence type="ECO:0000313" key="5">
    <source>
        <dbReference type="EMBL" id="AAC14391.1"/>
    </source>
</evidence>
<dbReference type="VEuPathDB" id="AmoebaDB:TMP_ddisAX4_1"/>
<dbReference type="AlphaFoldDB" id="O60984"/>
<reference evidence="5" key="2">
    <citation type="journal article" date="1998" name="Genetics">
        <title>Dictyostelium discoideum nuclear plasmid Ddp5 is a chimera related to the Ddp1 and Ddp2 plasmid families.</title>
        <authorList>
            <person name="Rieben W.K.Jr."/>
            <person name="Gonzales C.M."/>
            <person name="Gonzales S.T."/>
            <person name="Pilkington K.J."/>
            <person name="Kiyosawa H."/>
            <person name="Hughes J.E."/>
            <person name="Welker D.L."/>
        </authorList>
    </citation>
    <scope>NUCLEOTIDE SEQUENCE</scope>
    <source>
        <strain evidence="5">WS2162</strain>
        <plasmid evidence="5">Ddp5</plasmid>
    </source>
</reference>
<accession>O60984</accession>
<feature type="transmembrane region" description="Helical" evidence="3">
    <location>
        <begin position="6"/>
        <end position="29"/>
    </location>
</feature>
<feature type="coiled-coil region" evidence="1">
    <location>
        <begin position="171"/>
        <end position="231"/>
    </location>
</feature>
<organism evidence="5">
    <name type="scientific">Dictyostelium discoideum</name>
    <name type="common">Social amoeba</name>
    <dbReference type="NCBI Taxonomy" id="44689"/>
    <lineage>
        <taxon>Eukaryota</taxon>
        <taxon>Amoebozoa</taxon>
        <taxon>Evosea</taxon>
        <taxon>Eumycetozoa</taxon>
        <taxon>Dictyostelia</taxon>
        <taxon>Dictyosteliales</taxon>
        <taxon>Dictyosteliaceae</taxon>
        <taxon>Dictyostelium</taxon>
    </lineage>
</organism>
<keyword evidence="5" id="KW-0614">Plasmid</keyword>
<keyword evidence="3" id="KW-1133">Transmembrane helix</keyword>
<feature type="transmembrane region" description="Helical" evidence="3">
    <location>
        <begin position="839"/>
        <end position="860"/>
    </location>
</feature>
<keyword evidence="3" id="KW-0472">Membrane</keyword>
<dbReference type="Pfam" id="PF07245">
    <property type="entry name" value="Phlebovirus_G2"/>
    <property type="match status" value="1"/>
</dbReference>
<name>O60984_DICDI</name>
<dbReference type="InterPro" id="IPR009878">
    <property type="entry name" value="Phlebovirus_G2_fusion"/>
</dbReference>
<evidence type="ECO:0000259" key="4">
    <source>
        <dbReference type="Pfam" id="PF07245"/>
    </source>
</evidence>
<gene>
    <name evidence="5" type="primary">d2</name>
</gene>
<feature type="region of interest" description="Disordered" evidence="2">
    <location>
        <begin position="779"/>
        <end position="806"/>
    </location>
</feature>
<keyword evidence="1" id="KW-0175">Coiled coil</keyword>
<proteinExistence type="predicted"/>
<geneLocation type="plasmid" evidence="5">
    <name>Ddp5</name>
</geneLocation>
<evidence type="ECO:0000256" key="1">
    <source>
        <dbReference type="SAM" id="Coils"/>
    </source>
</evidence>
<dbReference type="RefSeq" id="NP_046744.1">
    <property type="nucleotide sequence ID" value="NC_001889.1"/>
</dbReference>
<feature type="domain" description="Phlebovirus glycoprotein G2 fusion" evidence="4">
    <location>
        <begin position="356"/>
        <end position="572"/>
    </location>
</feature>
<keyword evidence="3" id="KW-0812">Transmembrane</keyword>
<dbReference type="SMR" id="O60984"/>
<dbReference type="PIR" id="T02635">
    <property type="entry name" value="T02635"/>
</dbReference>
<sequence>MKTSLYLLFFIWLLNYSVVFCSFDAITYINGTYRFMSSDDPVWRDIEPTDPKSKQIQFDFLNIFVNKNDEGYTEIKKDNLLTQRKEIQNSNDSLTPKIFIGFGYVHITFKNVMNRTILLMAGENFLEVNTDKMFLRIDIAQQCSHAPNVQLSIGSGKHSFGKIIPCPAYISESLEKKMKREKINIIKKKQEKLGNSSEINNDLIERLEKEITNLHEDHKLIEEELEELGRIKKLINIFNFYIMFILLAICTSLYYILEAIDKNRRESRKNKEEIIKKYIQQSGSSIYIKKNSGSIKIPPISVILFIFLCVLPTDSINYDNHMCGTVIPLGKGVEKTTETEDNKAFTTYSKGFYSFQVPKNNYILCFNLDDEMGNIIETLYLDLSDYKYVSSGTFAYTTGEFIGHTSQYSACHHDQGCNQGRCGGIKPTDKTCQNSLRKENLATFYPGQSFCSSPAKGSAIGCGAVKELHDMCQYDRASVIPNGPPHDIYTITSTRLNFNYKLVIGSCENCIDYGMVNKSKPISISVSASSDKVDISLHSFEFVEVGDDVFLGQAANRDNPVSGMVGDIQASNHEIWTDKLRGHEISIPAQGLWSNRHFTYGHHTVITNFDYVDSAFKKTRTWEKNSFRRGDCLWNYNKSQKQYECSPSTHGQITGTIEFNQNYTISSNITKVCVEIRSFGPLKNGTRSSSSGSALYVEIRSTCLPGSVIVKSENKNITITTGALKVNKEFMNHTVTYQTNLKKVKAKFCFNEVCITFETELELEKFSLTKFVLDKVSGNGDKSDPGDGDTDTDVESPDRAPSGSGSSGAGIIKLFGKILSFYKGFWSGLLNLLGGKYKIYIYIALGLTCFVLLGLLISYIKNVFFFWK</sequence>
<protein>
    <submittedName>
        <fullName evidence="5">D2-like</fullName>
    </submittedName>
</protein>
<reference evidence="5" key="1">
    <citation type="submission" date="1997-04" db="EMBL/GenBank/DDBJ databases">
        <authorList>
            <person name="Rieben W.K."/>
            <person name="Gonzales C."/>
            <person name="Gonzales S.T."/>
            <person name="Pilkington K."/>
            <person name="Kiyosawa H."/>
            <person name="Hughes J.E."/>
            <person name="Welker D.L."/>
        </authorList>
    </citation>
    <scope>NUCLEOTIDE SEQUENCE</scope>
    <source>
        <strain evidence="5">WS2162</strain>
        <plasmid evidence="5">Ddp5</plasmid>
    </source>
</reference>
<evidence type="ECO:0000256" key="2">
    <source>
        <dbReference type="SAM" id="MobiDB-lite"/>
    </source>
</evidence>
<feature type="compositionally biased region" description="Acidic residues" evidence="2">
    <location>
        <begin position="786"/>
        <end position="795"/>
    </location>
</feature>
<evidence type="ECO:0000256" key="3">
    <source>
        <dbReference type="SAM" id="Phobius"/>
    </source>
</evidence>
<feature type="transmembrane region" description="Helical" evidence="3">
    <location>
        <begin position="238"/>
        <end position="257"/>
    </location>
</feature>
<dbReference type="EMBL" id="AF000580">
    <property type="protein sequence ID" value="AAC14391.1"/>
    <property type="molecule type" value="Genomic_DNA"/>
</dbReference>